<keyword evidence="2" id="KW-1185">Reference proteome</keyword>
<sequence>MPTVIDDTIDVAVSPDGQPVSFVWQRFLYTVTGQPQAYFRRLPPWWHGGSSPERIDQELWRVTAVRDSAHEQHAQHDGHLYDLCRASGGWLLALSWE</sequence>
<gene>
    <name evidence="1" type="ORF">F8O03_04990</name>
</gene>
<reference evidence="1 2" key="1">
    <citation type="submission" date="2019-09" db="EMBL/GenBank/DDBJ databases">
        <title>Phylogeny of genus Pseudoclavibacter and closely related genus.</title>
        <authorList>
            <person name="Li Y."/>
        </authorList>
    </citation>
    <scope>NUCLEOTIDE SEQUENCE [LARGE SCALE GENOMIC DNA]</scope>
    <source>
        <strain evidence="1 2">THG-MD12</strain>
    </source>
</reference>
<dbReference type="AlphaFoldDB" id="A0A7J5B7R1"/>
<name>A0A7J5B7R1_9MICO</name>
<dbReference type="EMBL" id="WBJX01000001">
    <property type="protein sequence ID" value="KAB1639681.1"/>
    <property type="molecule type" value="Genomic_DNA"/>
</dbReference>
<proteinExistence type="predicted"/>
<dbReference type="OrthoDB" id="5190586at2"/>
<accession>A0A7J5B7R1</accession>
<organism evidence="1 2">
    <name type="scientific">Pseudoclavibacter terrae</name>
    <dbReference type="NCBI Taxonomy" id="1530195"/>
    <lineage>
        <taxon>Bacteria</taxon>
        <taxon>Bacillati</taxon>
        <taxon>Actinomycetota</taxon>
        <taxon>Actinomycetes</taxon>
        <taxon>Micrococcales</taxon>
        <taxon>Microbacteriaceae</taxon>
        <taxon>Pseudoclavibacter</taxon>
    </lineage>
</organism>
<comment type="caution">
    <text evidence="1">The sequence shown here is derived from an EMBL/GenBank/DDBJ whole genome shotgun (WGS) entry which is preliminary data.</text>
</comment>
<evidence type="ECO:0000313" key="1">
    <source>
        <dbReference type="EMBL" id="KAB1639681.1"/>
    </source>
</evidence>
<evidence type="ECO:0000313" key="2">
    <source>
        <dbReference type="Proteomes" id="UP000490386"/>
    </source>
</evidence>
<dbReference type="RefSeq" id="WP_151422853.1">
    <property type="nucleotide sequence ID" value="NZ_CANKVH010000002.1"/>
</dbReference>
<dbReference type="Proteomes" id="UP000490386">
    <property type="component" value="Unassembled WGS sequence"/>
</dbReference>
<protein>
    <submittedName>
        <fullName evidence="1">Uncharacterized protein</fullName>
    </submittedName>
</protein>